<dbReference type="InterPro" id="IPR035463">
    <property type="entry name" value="Pex13"/>
</dbReference>
<feature type="compositionally biased region" description="Pro residues" evidence="9">
    <location>
        <begin position="255"/>
        <end position="264"/>
    </location>
</feature>
<protein>
    <recommendedName>
        <fullName evidence="7">Peroxin-13</fullName>
    </recommendedName>
</protein>
<keyword evidence="3" id="KW-0653">Protein transport</keyword>
<proteinExistence type="inferred from homology"/>
<dbReference type="EMBL" id="BAABME010000078">
    <property type="protein sequence ID" value="GAA0139298.1"/>
    <property type="molecule type" value="Genomic_DNA"/>
</dbReference>
<feature type="compositionally biased region" description="Low complexity" evidence="9">
    <location>
        <begin position="1"/>
        <end position="10"/>
    </location>
</feature>
<comment type="subcellular location">
    <subcellularLocation>
        <location evidence="8">Peroxisome membrane</location>
    </subcellularLocation>
</comment>
<evidence type="ECO:0000256" key="6">
    <source>
        <dbReference type="ARBA" id="ARBA00023140"/>
    </source>
</evidence>
<evidence type="ECO:0000256" key="3">
    <source>
        <dbReference type="ARBA" id="ARBA00022927"/>
    </source>
</evidence>
<keyword evidence="11" id="KW-1185">Reference proteome</keyword>
<feature type="region of interest" description="Disordered" evidence="9">
    <location>
        <begin position="1"/>
        <end position="82"/>
    </location>
</feature>
<keyword evidence="2" id="KW-0813">Transport</keyword>
<dbReference type="PANTHER" id="PTHR19332">
    <property type="entry name" value="PEROXISOMAL MEMBRANE PROTEIN PEX13"/>
    <property type="match status" value="1"/>
</dbReference>
<keyword evidence="5" id="KW-0472">Membrane</keyword>
<dbReference type="AlphaFoldDB" id="A0AAV3NK06"/>
<keyword evidence="6" id="KW-0576">Peroxisome</keyword>
<evidence type="ECO:0000256" key="7">
    <source>
        <dbReference type="ARBA" id="ARBA00029693"/>
    </source>
</evidence>
<comment type="similarity">
    <text evidence="1">Belongs to the peroxin-13 family.</text>
</comment>
<reference evidence="10 11" key="1">
    <citation type="submission" date="2024-01" db="EMBL/GenBank/DDBJ databases">
        <title>The complete chloroplast genome sequence of Lithospermum erythrorhizon: insights into the phylogenetic relationship among Boraginaceae species and the maternal lineages of purple gromwells.</title>
        <authorList>
            <person name="Okada T."/>
            <person name="Watanabe K."/>
        </authorList>
    </citation>
    <scope>NUCLEOTIDE SEQUENCE [LARGE SCALE GENOMIC DNA]</scope>
</reference>
<dbReference type="Proteomes" id="UP001454036">
    <property type="component" value="Unassembled WGS sequence"/>
</dbReference>
<evidence type="ECO:0000256" key="8">
    <source>
        <dbReference type="ARBA" id="ARBA00046271"/>
    </source>
</evidence>
<accession>A0AAV3NK06</accession>
<comment type="caution">
    <text evidence="10">The sequence shown here is derived from an EMBL/GenBank/DDBJ whole genome shotgun (WGS) entry which is preliminary data.</text>
</comment>
<evidence type="ECO:0000256" key="4">
    <source>
        <dbReference type="ARBA" id="ARBA00023010"/>
    </source>
</evidence>
<evidence type="ECO:0000313" key="11">
    <source>
        <dbReference type="Proteomes" id="UP001454036"/>
    </source>
</evidence>
<sequence>MASPNSQPSGSSPPPKPWGRAGSSSGPAPFKPSSPGSTSDVVEGSGTANPGEVVSTANRSIAPVNANNTLARPVPTRPWEQQTYGNTYGGYGTGMNYNSSGYGTGTYGGTYGGMGGYGGSYGGGLYGNSMYRGGYGGLYGGSGGMYGGGLGAGGMGGYGMGMGGGPYGEQDPNNPFGAPSSPPGFWISLMRVMQGVVNFFGRFAMLIDQNTQAFHMFMTALLQLFDRSGLLYGEIARFVLRLLGVKRKPKKVHPPGLPGLPGPQNPHAGQNFLEGPKAAPSGGWDNVWGDN</sequence>
<dbReference type="GO" id="GO:1990429">
    <property type="term" value="C:peroxisomal importomer complex"/>
    <property type="evidence" value="ECO:0007669"/>
    <property type="project" value="TreeGrafter"/>
</dbReference>
<keyword evidence="4" id="KW-0811">Translocation</keyword>
<evidence type="ECO:0000256" key="9">
    <source>
        <dbReference type="SAM" id="MobiDB-lite"/>
    </source>
</evidence>
<evidence type="ECO:0000256" key="1">
    <source>
        <dbReference type="ARBA" id="ARBA00006033"/>
    </source>
</evidence>
<name>A0AAV3NK06_LITER</name>
<gene>
    <name evidence="10" type="ORF">LIER_00873</name>
</gene>
<dbReference type="PANTHER" id="PTHR19332:SF1">
    <property type="entry name" value="PEROXISOMAL MEMBRANE PROTEIN PEX13"/>
    <property type="match status" value="1"/>
</dbReference>
<evidence type="ECO:0000256" key="2">
    <source>
        <dbReference type="ARBA" id="ARBA00022448"/>
    </source>
</evidence>
<evidence type="ECO:0000256" key="5">
    <source>
        <dbReference type="ARBA" id="ARBA00023136"/>
    </source>
</evidence>
<dbReference type="GO" id="GO:0016560">
    <property type="term" value="P:protein import into peroxisome matrix, docking"/>
    <property type="evidence" value="ECO:0007669"/>
    <property type="project" value="InterPro"/>
</dbReference>
<organism evidence="10 11">
    <name type="scientific">Lithospermum erythrorhizon</name>
    <name type="common">Purple gromwell</name>
    <name type="synonym">Lithospermum officinale var. erythrorhizon</name>
    <dbReference type="NCBI Taxonomy" id="34254"/>
    <lineage>
        <taxon>Eukaryota</taxon>
        <taxon>Viridiplantae</taxon>
        <taxon>Streptophyta</taxon>
        <taxon>Embryophyta</taxon>
        <taxon>Tracheophyta</taxon>
        <taxon>Spermatophyta</taxon>
        <taxon>Magnoliopsida</taxon>
        <taxon>eudicotyledons</taxon>
        <taxon>Gunneridae</taxon>
        <taxon>Pentapetalae</taxon>
        <taxon>asterids</taxon>
        <taxon>lamiids</taxon>
        <taxon>Boraginales</taxon>
        <taxon>Boraginaceae</taxon>
        <taxon>Boraginoideae</taxon>
        <taxon>Lithospermeae</taxon>
        <taxon>Lithospermum</taxon>
    </lineage>
</organism>
<dbReference type="GO" id="GO:0005778">
    <property type="term" value="C:peroxisomal membrane"/>
    <property type="evidence" value="ECO:0007669"/>
    <property type="project" value="UniProtKB-SubCell"/>
</dbReference>
<evidence type="ECO:0000313" key="10">
    <source>
        <dbReference type="EMBL" id="GAA0139298.1"/>
    </source>
</evidence>
<feature type="region of interest" description="Disordered" evidence="9">
    <location>
        <begin position="251"/>
        <end position="291"/>
    </location>
</feature>
<feature type="compositionally biased region" description="Polar residues" evidence="9">
    <location>
        <begin position="55"/>
        <end position="70"/>
    </location>
</feature>